<dbReference type="PANTHER" id="PTHR11362">
    <property type="entry name" value="PHOSPHATIDYLETHANOLAMINE-BINDING PROTEIN"/>
    <property type="match status" value="1"/>
</dbReference>
<proteinExistence type="predicted"/>
<gene>
    <name evidence="1" type="ORF">FJTKL_13428</name>
</gene>
<dbReference type="InterPro" id="IPR036610">
    <property type="entry name" value="PEBP-like_sf"/>
</dbReference>
<evidence type="ECO:0000313" key="1">
    <source>
        <dbReference type="EMBL" id="KAL2279564.1"/>
    </source>
</evidence>
<organism evidence="1 2">
    <name type="scientific">Diaporthe vaccinii</name>
    <dbReference type="NCBI Taxonomy" id="105482"/>
    <lineage>
        <taxon>Eukaryota</taxon>
        <taxon>Fungi</taxon>
        <taxon>Dikarya</taxon>
        <taxon>Ascomycota</taxon>
        <taxon>Pezizomycotina</taxon>
        <taxon>Sordariomycetes</taxon>
        <taxon>Sordariomycetidae</taxon>
        <taxon>Diaporthales</taxon>
        <taxon>Diaporthaceae</taxon>
        <taxon>Diaporthe</taxon>
        <taxon>Diaporthe eres species complex</taxon>
    </lineage>
</organism>
<dbReference type="Pfam" id="PF01161">
    <property type="entry name" value="PBP"/>
    <property type="match status" value="1"/>
</dbReference>
<comment type="caution">
    <text evidence="1">The sequence shown here is derived from an EMBL/GenBank/DDBJ whole genome shotgun (WGS) entry which is preliminary data.</text>
</comment>
<accession>A0ABR4EAZ6</accession>
<dbReference type="SUPFAM" id="SSF49777">
    <property type="entry name" value="PEBP-like"/>
    <property type="match status" value="1"/>
</dbReference>
<dbReference type="EMBL" id="JBAWTH010000075">
    <property type="protein sequence ID" value="KAL2279564.1"/>
    <property type="molecule type" value="Genomic_DNA"/>
</dbReference>
<dbReference type="Gene3D" id="3.90.280.10">
    <property type="entry name" value="PEBP-like"/>
    <property type="match status" value="1"/>
</dbReference>
<keyword evidence="2" id="KW-1185">Reference proteome</keyword>
<dbReference type="CDD" id="cd00866">
    <property type="entry name" value="PEBP_euk"/>
    <property type="match status" value="1"/>
</dbReference>
<name>A0ABR4EAZ6_9PEZI</name>
<evidence type="ECO:0008006" key="3">
    <source>
        <dbReference type="Google" id="ProtNLM"/>
    </source>
</evidence>
<dbReference type="Proteomes" id="UP001600888">
    <property type="component" value="Unassembled WGS sequence"/>
</dbReference>
<dbReference type="InterPro" id="IPR008914">
    <property type="entry name" value="PEBP"/>
</dbReference>
<sequence>MVQIPPVLAVAAVHVIGNAVAMTAGDAQHVLLDPLGHSSKDAHEVQDELKKAEIIPAVIDDFLPTLLVSAQWPSSKHAELGNTIKPKKLQDEPAITLTRPKSTEGTCSSTANIMYTVTLTDPDAPSRDDPKWSEMCHWIATGLATSDNADSSCSSSLTLSLTGLEELMSYYPPGPPEKTGKHRYVLFVFAPANGTTDPLDLKKPEDRRHWGYEYDGERVGVRRWSLENGLVPVGRFDSCESLISISDIFFPLPPFPSARAKLLVFQTTVVQVQLCSCDWFS</sequence>
<dbReference type="InterPro" id="IPR035810">
    <property type="entry name" value="PEBP_euk"/>
</dbReference>
<protein>
    <recommendedName>
        <fullName evidence="3">Phosphatidylethanolamine-binding protein</fullName>
    </recommendedName>
</protein>
<dbReference type="PANTHER" id="PTHR11362:SF148">
    <property type="entry name" value="CARBOXYPEPTIDASE Y INHIBITOR"/>
    <property type="match status" value="1"/>
</dbReference>
<reference evidence="1 2" key="1">
    <citation type="submission" date="2024-03" db="EMBL/GenBank/DDBJ databases">
        <title>A high-quality draft genome sequence of Diaporthe vaccinii, a causative agent of upright dieback and viscid rot disease in cranberry plants.</title>
        <authorList>
            <person name="Sarrasin M."/>
            <person name="Lang B.F."/>
            <person name="Burger G."/>
        </authorList>
    </citation>
    <scope>NUCLEOTIDE SEQUENCE [LARGE SCALE GENOMIC DNA]</scope>
    <source>
        <strain evidence="1 2">IS7</strain>
    </source>
</reference>
<evidence type="ECO:0000313" key="2">
    <source>
        <dbReference type="Proteomes" id="UP001600888"/>
    </source>
</evidence>